<evidence type="ECO:0000313" key="2">
    <source>
        <dbReference type="Proteomes" id="UP000197215"/>
    </source>
</evidence>
<accession>A0A212TC59</accession>
<evidence type="ECO:0008006" key="3">
    <source>
        <dbReference type="Google" id="ProtNLM"/>
    </source>
</evidence>
<sequence>MSVAAELNIAAVLCWQQNKTAMLFISIQDLELAINFWRNKSPSQGEALQLCPQASALAKPYALMIIQGAQRLPIEALSDNAKLAWAEYLQNRDRYGAGQ</sequence>
<protein>
    <recommendedName>
        <fullName evidence="3">DUF3717 domain-containing protein</fullName>
    </recommendedName>
</protein>
<dbReference type="InterPro" id="IPR022191">
    <property type="entry name" value="DUF3717"/>
</dbReference>
<gene>
    <name evidence="1" type="ORF">SAMN06295916_0922</name>
</gene>
<evidence type="ECO:0000313" key="1">
    <source>
        <dbReference type="EMBL" id="SNC63602.1"/>
    </source>
</evidence>
<name>A0A212TC59_9BURK</name>
<reference evidence="1 2" key="1">
    <citation type="submission" date="2017-06" db="EMBL/GenBank/DDBJ databases">
        <authorList>
            <person name="Kim H.J."/>
            <person name="Triplett B.A."/>
        </authorList>
    </citation>
    <scope>NUCLEOTIDE SEQUENCE [LARGE SCALE GENOMIC DNA]</scope>
    <source>
        <strain evidence="1 2">MWH-VicM1</strain>
    </source>
</reference>
<keyword evidence="2" id="KW-1185">Reference proteome</keyword>
<dbReference type="AlphaFoldDB" id="A0A212TC59"/>
<proteinExistence type="predicted"/>
<dbReference type="EMBL" id="FYEX01000001">
    <property type="protein sequence ID" value="SNC63602.1"/>
    <property type="molecule type" value="Genomic_DNA"/>
</dbReference>
<organism evidence="1 2">
    <name type="scientific">Polynucleobacter victoriensis</name>
    <dbReference type="NCBI Taxonomy" id="2049319"/>
    <lineage>
        <taxon>Bacteria</taxon>
        <taxon>Pseudomonadati</taxon>
        <taxon>Pseudomonadota</taxon>
        <taxon>Betaproteobacteria</taxon>
        <taxon>Burkholderiales</taxon>
        <taxon>Burkholderiaceae</taxon>
        <taxon>Polynucleobacter</taxon>
    </lineage>
</organism>
<dbReference type="Pfam" id="PF12512">
    <property type="entry name" value="DUF3717"/>
    <property type="match status" value="1"/>
</dbReference>
<dbReference type="Proteomes" id="UP000197215">
    <property type="component" value="Unassembled WGS sequence"/>
</dbReference>